<keyword evidence="2" id="KW-1185">Reference proteome</keyword>
<name>A0ACA9M8D8_9GLOM</name>
<comment type="caution">
    <text evidence="1">The sequence shown here is derived from an EMBL/GenBank/DDBJ whole genome shotgun (WGS) entry which is preliminary data.</text>
</comment>
<proteinExistence type="predicted"/>
<accession>A0ACA9M8D8</accession>
<protein>
    <submittedName>
        <fullName evidence="1">973_t:CDS:1</fullName>
    </submittedName>
</protein>
<dbReference type="Proteomes" id="UP000789525">
    <property type="component" value="Unassembled WGS sequence"/>
</dbReference>
<gene>
    <name evidence="1" type="ORF">ACOLOM_LOCUS5439</name>
</gene>
<evidence type="ECO:0000313" key="2">
    <source>
        <dbReference type="Proteomes" id="UP000789525"/>
    </source>
</evidence>
<feature type="non-terminal residue" evidence="1">
    <location>
        <position position="502"/>
    </location>
</feature>
<evidence type="ECO:0000313" key="1">
    <source>
        <dbReference type="EMBL" id="CAG8566766.1"/>
    </source>
</evidence>
<reference evidence="1" key="1">
    <citation type="submission" date="2021-06" db="EMBL/GenBank/DDBJ databases">
        <authorList>
            <person name="Kallberg Y."/>
            <person name="Tangrot J."/>
            <person name="Rosling A."/>
        </authorList>
    </citation>
    <scope>NUCLEOTIDE SEQUENCE</scope>
    <source>
        <strain evidence="1">CL356</strain>
    </source>
</reference>
<organism evidence="1 2">
    <name type="scientific">Acaulospora colombiana</name>
    <dbReference type="NCBI Taxonomy" id="27376"/>
    <lineage>
        <taxon>Eukaryota</taxon>
        <taxon>Fungi</taxon>
        <taxon>Fungi incertae sedis</taxon>
        <taxon>Mucoromycota</taxon>
        <taxon>Glomeromycotina</taxon>
        <taxon>Glomeromycetes</taxon>
        <taxon>Diversisporales</taxon>
        <taxon>Acaulosporaceae</taxon>
        <taxon>Acaulospora</taxon>
    </lineage>
</organism>
<dbReference type="EMBL" id="CAJVPT010010059">
    <property type="protein sequence ID" value="CAG8566766.1"/>
    <property type="molecule type" value="Genomic_DNA"/>
</dbReference>
<sequence>MDFNSLMREHMQGSQRVKLTSVLGDRGMSSFNQESMYEEWEDYDSDHIWHVQQQGTYPGTLNRPSGSPPLLSSTSNPSSVAPQDLPISMPVLQNVRDRLAHSSWLQRNEAEPPVDDAEPLAQLGLIKPGMSRFDPLIWSRGEQHSSTIDVNECVHTCILTLDTSLLHVEGTAAKRTDKGSKEPVNAPTSTTVATGVTFSKPNDTPLPDAVTATDVLAGAYDASKLHPLAGIGDSLDYLLLDDDKLSSLPGGTTALPSRGWSDDLCYGTGTTYLAGGLWGLREGAARPLAVSNARLRLNSVLNGVTRRGTFLGNSAGVLALIYNVVNSSIDSIRGKHDVWGGMAAGGICGAMYKSTAHGLYYLSRVPLAPALIVRLDVVDVTNHVLPVDDEIPFFVSTLQLLDENGFPIRDPPDDPKLASAQPSAQRLLYGSLVSSPYSLVDLSGRRGIYFMFPDVSIRIEGKFRLGISLTRLRDHEMTLISSGFVAPLAQVYTDVFTVTSQA</sequence>